<dbReference type="RefSeq" id="WP_262598225.1">
    <property type="nucleotide sequence ID" value="NZ_CP103300.1"/>
</dbReference>
<reference evidence="1" key="1">
    <citation type="submission" date="2022-10" db="EMBL/GenBank/DDBJ databases">
        <title>Completed Genome Sequence of two octocoral isolated bacterium, Endozoicomonas euniceicola EF212T and Endozoicomonas gorgoniicola PS125T.</title>
        <authorList>
            <person name="Chiou Y.-J."/>
            <person name="Chen Y.-H."/>
        </authorList>
    </citation>
    <scope>NUCLEOTIDE SEQUENCE</scope>
    <source>
        <strain evidence="1">EF212</strain>
    </source>
</reference>
<accession>A0ABY6GTE1</accession>
<keyword evidence="2" id="KW-1185">Reference proteome</keyword>
<gene>
    <name evidence="1" type="primary">traN</name>
    <name evidence="1" type="ORF">NX720_24620</name>
</gene>
<dbReference type="Proteomes" id="UP001163255">
    <property type="component" value="Chromosome"/>
</dbReference>
<proteinExistence type="predicted"/>
<sequence length="176" mass="20273">MTKLIIQITNKCEDEEFELAAKREMKTCHKVGSYKKSKLLGISSMEYNSYCCFNSPLSRILQVQIRQQLNMGWGSAKHPDCSGITPEVLQIVDWNQIDLSEWLALLKLQNKLPELNADTLKQLNLETLTGKGSRLDVDQQREDSRKRLEARYQGVGPEHINLYQEQRANSIRHSKP</sequence>
<name>A0ABY6GTE1_9GAMM</name>
<dbReference type="Pfam" id="PF06986">
    <property type="entry name" value="F_T4SS_TraN"/>
    <property type="match status" value="1"/>
</dbReference>
<evidence type="ECO:0000313" key="2">
    <source>
        <dbReference type="Proteomes" id="UP001163255"/>
    </source>
</evidence>
<protein>
    <submittedName>
        <fullName evidence="1">Conjugal transfer protein TraN</fullName>
    </submittedName>
</protein>
<evidence type="ECO:0000313" key="1">
    <source>
        <dbReference type="EMBL" id="UYM15960.1"/>
    </source>
</evidence>
<dbReference type="InterPro" id="IPR014121">
    <property type="entry name" value="TraN_Ftype"/>
</dbReference>
<dbReference type="EMBL" id="CP103300">
    <property type="protein sequence ID" value="UYM15960.1"/>
    <property type="molecule type" value="Genomic_DNA"/>
</dbReference>
<organism evidence="1 2">
    <name type="scientific">Endozoicomonas euniceicola</name>
    <dbReference type="NCBI Taxonomy" id="1234143"/>
    <lineage>
        <taxon>Bacteria</taxon>
        <taxon>Pseudomonadati</taxon>
        <taxon>Pseudomonadota</taxon>
        <taxon>Gammaproteobacteria</taxon>
        <taxon>Oceanospirillales</taxon>
        <taxon>Endozoicomonadaceae</taxon>
        <taxon>Endozoicomonas</taxon>
    </lineage>
</organism>